<accession>A0ABD3ARK5</accession>
<protein>
    <submittedName>
        <fullName evidence="1">Uncharacterized protein</fullName>
    </submittedName>
</protein>
<evidence type="ECO:0000313" key="2">
    <source>
        <dbReference type="Proteomes" id="UP001630127"/>
    </source>
</evidence>
<dbReference type="PANTHER" id="PTHR45654">
    <property type="entry name" value="HOMEOBOX-LEUCINE ZIPPER PROTEIN MERISTEM L1"/>
    <property type="match status" value="1"/>
</dbReference>
<reference evidence="1 2" key="1">
    <citation type="submission" date="2024-11" db="EMBL/GenBank/DDBJ databases">
        <title>A near-complete genome assembly of Cinchona calisaya.</title>
        <authorList>
            <person name="Lian D.C."/>
            <person name="Zhao X.W."/>
            <person name="Wei L."/>
        </authorList>
    </citation>
    <scope>NUCLEOTIDE SEQUENCE [LARGE SCALE GENOMIC DNA]</scope>
    <source>
        <tissue evidence="1">Nenye</tissue>
    </source>
</reference>
<evidence type="ECO:0000313" key="1">
    <source>
        <dbReference type="EMBL" id="KAL3533795.1"/>
    </source>
</evidence>
<comment type="caution">
    <text evidence="1">The sequence shown here is derived from an EMBL/GenBank/DDBJ whole genome shotgun (WGS) entry which is preliminary data.</text>
</comment>
<sequence>MMKFENLIFDLPPDIKVMLLIYRVQGYNVVVFKKMVTRNDKIRIERIEERNDKLCVENIEARKLQIEDIEMKEGMRNPVCSNCGGPAALVEISIEERHLRIENARLTGAPS</sequence>
<dbReference type="InterPro" id="IPR042160">
    <property type="entry name" value="HD-Zip_IV"/>
</dbReference>
<organism evidence="1 2">
    <name type="scientific">Cinchona calisaya</name>
    <dbReference type="NCBI Taxonomy" id="153742"/>
    <lineage>
        <taxon>Eukaryota</taxon>
        <taxon>Viridiplantae</taxon>
        <taxon>Streptophyta</taxon>
        <taxon>Embryophyta</taxon>
        <taxon>Tracheophyta</taxon>
        <taxon>Spermatophyta</taxon>
        <taxon>Magnoliopsida</taxon>
        <taxon>eudicotyledons</taxon>
        <taxon>Gunneridae</taxon>
        <taxon>Pentapetalae</taxon>
        <taxon>asterids</taxon>
        <taxon>lamiids</taxon>
        <taxon>Gentianales</taxon>
        <taxon>Rubiaceae</taxon>
        <taxon>Cinchonoideae</taxon>
        <taxon>Cinchoneae</taxon>
        <taxon>Cinchona</taxon>
    </lineage>
</organism>
<gene>
    <name evidence="1" type="ORF">ACH5RR_007316</name>
</gene>
<proteinExistence type="predicted"/>
<dbReference type="AlphaFoldDB" id="A0ABD3ARK5"/>
<name>A0ABD3ARK5_9GENT</name>
<dbReference type="EMBL" id="JBJUIK010000003">
    <property type="protein sequence ID" value="KAL3533795.1"/>
    <property type="molecule type" value="Genomic_DNA"/>
</dbReference>
<dbReference type="Proteomes" id="UP001630127">
    <property type="component" value="Unassembled WGS sequence"/>
</dbReference>
<keyword evidence="2" id="KW-1185">Reference proteome</keyword>
<dbReference type="PANTHER" id="PTHR45654:SF5">
    <property type="entry name" value="HOMEOBOX-LEUCINE ZIPPER PROTEIN ANTHOCYANINLESS 2-RELATED"/>
    <property type="match status" value="1"/>
</dbReference>